<sequence length="213" mass="23477">MGGEEPFLNFTSNSLFLGLVKYQPVGQGDDIFARGRMELQLYVLCRCNRLLCLCNFEFVYLDWRGRHGESTRNWSLSVMEPSLATRSTNGRRVFPSFTNNRPSGLGGALGALLGWINPLPSFHNCSMKLPCDEFSGEGGGPAVRATRLIAVSSRLMAAGTVDYCCASCVGCSALRKSVWTSSWQLLHFLSSGYHLTGMCGWWCAHGHCIVMDD</sequence>
<dbReference type="KEGG" id="dpx:DAPPUDRAFT_105568"/>
<evidence type="ECO:0000313" key="1">
    <source>
        <dbReference type="EMBL" id="EFX77947.1"/>
    </source>
</evidence>
<reference evidence="1 2" key="1">
    <citation type="journal article" date="2011" name="Science">
        <title>The ecoresponsive genome of Daphnia pulex.</title>
        <authorList>
            <person name="Colbourne J.K."/>
            <person name="Pfrender M.E."/>
            <person name="Gilbert D."/>
            <person name="Thomas W.K."/>
            <person name="Tucker A."/>
            <person name="Oakley T.H."/>
            <person name="Tokishita S."/>
            <person name="Aerts A."/>
            <person name="Arnold G.J."/>
            <person name="Basu M.K."/>
            <person name="Bauer D.J."/>
            <person name="Caceres C.E."/>
            <person name="Carmel L."/>
            <person name="Casola C."/>
            <person name="Choi J.H."/>
            <person name="Detter J.C."/>
            <person name="Dong Q."/>
            <person name="Dusheyko S."/>
            <person name="Eads B.D."/>
            <person name="Frohlich T."/>
            <person name="Geiler-Samerotte K.A."/>
            <person name="Gerlach D."/>
            <person name="Hatcher P."/>
            <person name="Jogdeo S."/>
            <person name="Krijgsveld J."/>
            <person name="Kriventseva E.V."/>
            <person name="Kultz D."/>
            <person name="Laforsch C."/>
            <person name="Lindquist E."/>
            <person name="Lopez J."/>
            <person name="Manak J.R."/>
            <person name="Muller J."/>
            <person name="Pangilinan J."/>
            <person name="Patwardhan R.P."/>
            <person name="Pitluck S."/>
            <person name="Pritham E.J."/>
            <person name="Rechtsteiner A."/>
            <person name="Rho M."/>
            <person name="Rogozin I.B."/>
            <person name="Sakarya O."/>
            <person name="Salamov A."/>
            <person name="Schaack S."/>
            <person name="Shapiro H."/>
            <person name="Shiga Y."/>
            <person name="Skalitzky C."/>
            <person name="Smith Z."/>
            <person name="Souvorov A."/>
            <person name="Sung W."/>
            <person name="Tang Z."/>
            <person name="Tsuchiya D."/>
            <person name="Tu H."/>
            <person name="Vos H."/>
            <person name="Wang M."/>
            <person name="Wolf Y.I."/>
            <person name="Yamagata H."/>
            <person name="Yamada T."/>
            <person name="Ye Y."/>
            <person name="Shaw J.R."/>
            <person name="Andrews J."/>
            <person name="Crease T.J."/>
            <person name="Tang H."/>
            <person name="Lucas S.M."/>
            <person name="Robertson H.M."/>
            <person name="Bork P."/>
            <person name="Koonin E.V."/>
            <person name="Zdobnov E.M."/>
            <person name="Grigoriev I.V."/>
            <person name="Lynch M."/>
            <person name="Boore J.L."/>
        </authorList>
    </citation>
    <scope>NUCLEOTIDE SEQUENCE [LARGE SCALE GENOMIC DNA]</scope>
</reference>
<keyword evidence="2" id="KW-1185">Reference proteome</keyword>
<accession>E9GR50</accession>
<dbReference type="EMBL" id="GL732559">
    <property type="protein sequence ID" value="EFX77947.1"/>
    <property type="molecule type" value="Genomic_DNA"/>
</dbReference>
<organism evidence="1 2">
    <name type="scientific">Daphnia pulex</name>
    <name type="common">Water flea</name>
    <dbReference type="NCBI Taxonomy" id="6669"/>
    <lineage>
        <taxon>Eukaryota</taxon>
        <taxon>Metazoa</taxon>
        <taxon>Ecdysozoa</taxon>
        <taxon>Arthropoda</taxon>
        <taxon>Crustacea</taxon>
        <taxon>Branchiopoda</taxon>
        <taxon>Diplostraca</taxon>
        <taxon>Cladocera</taxon>
        <taxon>Anomopoda</taxon>
        <taxon>Daphniidae</taxon>
        <taxon>Daphnia</taxon>
    </lineage>
</organism>
<dbReference type="Proteomes" id="UP000000305">
    <property type="component" value="Unassembled WGS sequence"/>
</dbReference>
<dbReference type="HOGENOM" id="CLU_1295557_0_0_1"/>
<dbReference type="AlphaFoldDB" id="E9GR50"/>
<dbReference type="InParanoid" id="E9GR50"/>
<gene>
    <name evidence="1" type="ORF">DAPPUDRAFT_105568</name>
</gene>
<name>E9GR50_DAPPU</name>
<proteinExistence type="predicted"/>
<protein>
    <submittedName>
        <fullName evidence="1">Uncharacterized protein</fullName>
    </submittedName>
</protein>
<evidence type="ECO:0000313" key="2">
    <source>
        <dbReference type="Proteomes" id="UP000000305"/>
    </source>
</evidence>